<name>A0A9D4CAV1_DREPO</name>
<dbReference type="Proteomes" id="UP000828390">
    <property type="component" value="Unassembled WGS sequence"/>
</dbReference>
<dbReference type="EMBL" id="JAIWYP010000013">
    <property type="protein sequence ID" value="KAH3720180.1"/>
    <property type="molecule type" value="Genomic_DNA"/>
</dbReference>
<gene>
    <name evidence="1" type="ORF">DPMN_063074</name>
</gene>
<keyword evidence="2" id="KW-1185">Reference proteome</keyword>
<reference evidence="1" key="2">
    <citation type="submission" date="2020-11" db="EMBL/GenBank/DDBJ databases">
        <authorList>
            <person name="McCartney M.A."/>
            <person name="Auch B."/>
            <person name="Kono T."/>
            <person name="Mallez S."/>
            <person name="Becker A."/>
            <person name="Gohl D.M."/>
            <person name="Silverstein K.A.T."/>
            <person name="Koren S."/>
            <person name="Bechman K.B."/>
            <person name="Herman A."/>
            <person name="Abrahante J.E."/>
            <person name="Garbe J."/>
        </authorList>
    </citation>
    <scope>NUCLEOTIDE SEQUENCE</scope>
    <source>
        <strain evidence="1">Duluth1</strain>
        <tissue evidence="1">Whole animal</tissue>
    </source>
</reference>
<organism evidence="1 2">
    <name type="scientific">Dreissena polymorpha</name>
    <name type="common">Zebra mussel</name>
    <name type="synonym">Mytilus polymorpha</name>
    <dbReference type="NCBI Taxonomy" id="45954"/>
    <lineage>
        <taxon>Eukaryota</taxon>
        <taxon>Metazoa</taxon>
        <taxon>Spiralia</taxon>
        <taxon>Lophotrochozoa</taxon>
        <taxon>Mollusca</taxon>
        <taxon>Bivalvia</taxon>
        <taxon>Autobranchia</taxon>
        <taxon>Heteroconchia</taxon>
        <taxon>Euheterodonta</taxon>
        <taxon>Imparidentia</taxon>
        <taxon>Neoheterodontei</taxon>
        <taxon>Myida</taxon>
        <taxon>Dreissenoidea</taxon>
        <taxon>Dreissenidae</taxon>
        <taxon>Dreissena</taxon>
    </lineage>
</organism>
<proteinExistence type="predicted"/>
<reference evidence="1" key="1">
    <citation type="journal article" date="2019" name="bioRxiv">
        <title>The Genome of the Zebra Mussel, Dreissena polymorpha: A Resource for Invasive Species Research.</title>
        <authorList>
            <person name="McCartney M.A."/>
            <person name="Auch B."/>
            <person name="Kono T."/>
            <person name="Mallez S."/>
            <person name="Zhang Y."/>
            <person name="Obille A."/>
            <person name="Becker A."/>
            <person name="Abrahante J.E."/>
            <person name="Garbe J."/>
            <person name="Badalamenti J.P."/>
            <person name="Herman A."/>
            <person name="Mangelson H."/>
            <person name="Liachko I."/>
            <person name="Sullivan S."/>
            <person name="Sone E.D."/>
            <person name="Koren S."/>
            <person name="Silverstein K.A.T."/>
            <person name="Beckman K.B."/>
            <person name="Gohl D.M."/>
        </authorList>
    </citation>
    <scope>NUCLEOTIDE SEQUENCE</scope>
    <source>
        <strain evidence="1">Duluth1</strain>
        <tissue evidence="1">Whole animal</tissue>
    </source>
</reference>
<protein>
    <submittedName>
        <fullName evidence="1">Uncharacterized protein</fullName>
    </submittedName>
</protein>
<accession>A0A9D4CAV1</accession>
<comment type="caution">
    <text evidence="1">The sequence shown here is derived from an EMBL/GenBank/DDBJ whole genome shotgun (WGS) entry which is preliminary data.</text>
</comment>
<evidence type="ECO:0000313" key="1">
    <source>
        <dbReference type="EMBL" id="KAH3720180.1"/>
    </source>
</evidence>
<evidence type="ECO:0000313" key="2">
    <source>
        <dbReference type="Proteomes" id="UP000828390"/>
    </source>
</evidence>
<dbReference type="AlphaFoldDB" id="A0A9D4CAV1"/>
<sequence length="81" mass="9198">MSCVESVRDTYYNYAYAQAEMVADLRRQLYGEVVNIVTDDDDEIDDVIDAIDDVNDETTGASNVIRTRSRREKVCKVADDV</sequence>